<feature type="chain" id="PRO_5030961781" description="T9SS type A sorting domain-containing protein" evidence="2">
    <location>
        <begin position="20"/>
        <end position="2695"/>
    </location>
</feature>
<comment type="caution">
    <text evidence="3">The sequence shown here is derived from an EMBL/GenBank/DDBJ whole genome shotgun (WGS) entry which is preliminary data.</text>
</comment>
<organism evidence="3 4">
    <name type="scientific">Hymenobacter polaris</name>
    <dbReference type="NCBI Taxonomy" id="2682546"/>
    <lineage>
        <taxon>Bacteria</taxon>
        <taxon>Pseudomonadati</taxon>
        <taxon>Bacteroidota</taxon>
        <taxon>Cytophagia</taxon>
        <taxon>Cytophagales</taxon>
        <taxon>Hymenobacteraceae</taxon>
        <taxon>Hymenobacter</taxon>
    </lineage>
</organism>
<dbReference type="EMBL" id="JABBGH010000002">
    <property type="protein sequence ID" value="NML65891.1"/>
    <property type="molecule type" value="Genomic_DNA"/>
</dbReference>
<name>A0A7Y0AEG2_9BACT</name>
<evidence type="ECO:0000313" key="3">
    <source>
        <dbReference type="EMBL" id="NML65891.1"/>
    </source>
</evidence>
<keyword evidence="4" id="KW-1185">Reference proteome</keyword>
<evidence type="ECO:0000256" key="1">
    <source>
        <dbReference type="SAM" id="MobiDB-lite"/>
    </source>
</evidence>
<dbReference type="RefSeq" id="WP_169531503.1">
    <property type="nucleotide sequence ID" value="NZ_JABBGH010000002.1"/>
</dbReference>
<gene>
    <name evidence="3" type="ORF">HHL22_11810</name>
</gene>
<proteinExistence type="predicted"/>
<evidence type="ECO:0000256" key="2">
    <source>
        <dbReference type="SAM" id="SignalP"/>
    </source>
</evidence>
<accession>A0A7Y0AEG2</accession>
<feature type="region of interest" description="Disordered" evidence="1">
    <location>
        <begin position="1331"/>
        <end position="1350"/>
    </location>
</feature>
<protein>
    <recommendedName>
        <fullName evidence="5">T9SS type A sorting domain-containing protein</fullName>
    </recommendedName>
</protein>
<sequence>MKTFLIVLLSVLWGSDALGQTLYTFNGGGTTGAWTDASTWTTDPTGSTSINARVPDATYNNVVITNSFTVSVTSAITTAGLNITIQRGGTLDLTSASATFAPLRSLGGQGTLRIGAPYFPRIPVNGNNFDDAGTGTVEFYNWSATTATLPIPKTGQYNNLRLLNTSATAYTAQLDSTLTLAGSLTLTRTNTTATAPLISMNLGKTASANRTLNILGNVTVGVGTALGVSAVTGAHVLNVSGSLVNNGTVRLHNTTTNAKGQQTDDQIALLNFTGATDANFACNGLTDLDILQVDKGIDSQVLLNVTATVATSTTAPSGNRGDGNLRLSHTGDGRLLALINGVTKLGGNINLSRIHRGSFAGAGAGTGYYELGSSATSPTLWIAGAQVNNNTALAFVVYGTYRISSGTFISVTSDAMVVREDGQMLIEGGTTTVDKFRPSSTSANHRGSFIMTGGVFEATGTYAGSGATTNFARFAIPYLTQSFRMSGGTLRVANPANCPGLLHIGINSSNAIVSGGSIEVQLPNTNTNGNILTTAPLWNLTILKPALTNSTTSKAMLADITSEYTSGATNTAQPLTVLNNFLVDGTNPTTFDANAQNVTIQGSLIINSGSTYLPSGNTTTFSGRQDQLLTNDGAIGASDNTFNNWVIDKPAGTLTLGGAATYYTVPAAGTLSLLNGVLNDGGATINVLGNMVNSASHTSGGGGGSITLAGSGGQVISGNNNGVFGNLKLFSTAADGTVAVTMTANMSVASVLTMGSNNLLAIGANRLALTNVLSGALALGPGNTYSKNCFIQTAGNQSDLGLQRTFGKGDSFLYPVGTGAGTTARYAPATIELRLASSAALTRFGQVSVSPVSSRNPFVASTTNSLAYYWKVRSVGFGTIPASSVYETFTMTNADAALPTNASLTSYVPGRYLPTAWTKYSGTINRGAAVSDIVISAIDDFPGEFTAGQASTFGPITAFYSRVASGNWEDKNTWSTAGFNGAAASGIPASNNPVFIGSASGQLYHTVTVTQANAKSGSLVIDRGSVMDVGTTTGHNFGALPDAKVGGSGRLRVSSSAATVTFPGGDFGSFLQQNGGTVEYYTTGTQDFTVPTASGTLTLNQYRNLWLNAGTSRTITLPSQDLRVYAQLKTGVANTLGGTTTTYPGLVLLSNGAAGNLRADSLLAVQAGTLRFANATARTLTLDTDLRVDAGATFDVATSGTAVANALTVGGSLTNNGTLDLKTGTTTLYTASLTFGGTQDANFTGTTTNALTDLSTLTLNKGLGQTATLNLDVAGTLTTPTSNWLGLVNGTLRYAKTTGTLTIHNAASPYAIPDAAALTVDAPGANVTVATGGGATTSTNTPANNTSSPSDLKLAGQLQVLQGTLSVGAVGNLGNDLEYASAGAPTIRVGTGGTLYVNGQVRRTTANTSGSLRYDQSGGTVSIDGARAEVYQNNERGLFEVQGPKSIFRMSGGTLALRGTNTRPTIIADLYLRPDSTVVTAGTVLLGKNATGNLTVSVESLVPLYDLKVETGPSSSGTNTGLLTGVNPLRLKGSLTIASNFSFFNANSLGLSIDQNLVNNNASTNTGLVGTGGGGFQPGTATQTTTFTGLGPVVQELMGPAGNLTVFGGLVVNNAQTGGTLQLDRNARVVGTLTIAKGTLADNGQTLTALGDVVNTATHSSTGSGSLTLAGTTNQNLDGNHRGRFGNVVLNNAAGATTLANQEITGVLTMTSGVLTIGSNLLWLSNPAAGAITGFSAARFIRTNGIVADLGLRKSYPAGTLNFTFPVGAAAKYTPVVLNVTGGSSAAGLVTVQPIDLAHPSTTGSGTNKISFYWKVSSTLNSPTVNQQFTYGDNDVKGDETTYKVGRFYKGAWTPLGGITASTNDAAANTLSNNGYTGTSGSIDGDYTGGETTEFGLVPTFYSRNSTAGQAGGANWDNAAAWTSNSDGSDPLPTFNSTPTLANPVVIRSGHLINANGSSRGAATLQLLGTLDLSTGVANNFNTVTGTGTVRIGSALFPAGNYSAFMLADGGTVDYSGAVQLPARDTYNNLTFSGGNAKQLSNLDLTINGALTVAANTTVNNLTNQSITLTSATSGATLGGTFNLGDGPLTTGAFLNNTGTLNLGAGLLNVGTSFANAGTVNLGTGNVVVGTAFGNSGTYNANKGTGNLSVSTTFDNSGTYNAGAGQLLVNGDLTNAASGTLTAAGGDITTQGNFTNSGVYAATDNLPNTLRVAGNFSNLSNATSQGKVNQPTALAASTSSFTAKATNMVLRGNFLNTGSFVPGTSVVQLLLDNNYSLTGPTTFFDLQKGGAGNLSLGNGTNVTVADLLTMRNGLIYTGTSNIVNLSNANVQPIVGASSTTYVAGRLAMALPNTANSIRTFPVGLGGRYRPITIVPQGTNSSSPVVLTEIFNSAPQGPLDGTMSNMSSNRYYRVQLQSGSIDNPTVQLSFNTDAVDEQVYVPGNLRVAKSSGTSGPWTTTGGSGVFSPEAPRGYVVSAPTSDASSVITSNSFFALASTNKVDNPLTPAPLPVELVQFTATRQASAVRVAWTTASEKNSAYFVVQRSPDGHTFAELTRVVALGSSANRHDYATLDAAPLPGLSYYRLQQVDRDGTFTYSAAVAVHFESQAVAASLVAYPNPVAATSQRFQLQALGLPTPGGTVQLFDNVGRLVLRQAAAPGTAEVTLEPRQPLAPGLYFATWQALDGQQLTTKVLVE</sequence>
<keyword evidence="2" id="KW-0732">Signal</keyword>
<evidence type="ECO:0008006" key="5">
    <source>
        <dbReference type="Google" id="ProtNLM"/>
    </source>
</evidence>
<dbReference type="Proteomes" id="UP000559626">
    <property type="component" value="Unassembled WGS sequence"/>
</dbReference>
<evidence type="ECO:0000313" key="4">
    <source>
        <dbReference type="Proteomes" id="UP000559626"/>
    </source>
</evidence>
<feature type="signal peptide" evidence="2">
    <location>
        <begin position="1"/>
        <end position="19"/>
    </location>
</feature>
<reference evidence="3 4" key="1">
    <citation type="submission" date="2020-04" db="EMBL/GenBank/DDBJ databases">
        <title>Hymenobacter polaris sp. nov., isolated from Arctic soil.</title>
        <authorList>
            <person name="Dahal R.H."/>
        </authorList>
    </citation>
    <scope>NUCLEOTIDE SEQUENCE [LARGE SCALE GENOMIC DNA]</scope>
    <source>
        <strain evidence="3 4">RP-2-7</strain>
    </source>
</reference>